<dbReference type="PROSITE" id="PS51450">
    <property type="entry name" value="LRR"/>
    <property type="match status" value="1"/>
</dbReference>
<dbReference type="GO" id="GO:0005634">
    <property type="term" value="C:nucleus"/>
    <property type="evidence" value="ECO:0007669"/>
    <property type="project" value="TreeGrafter"/>
</dbReference>
<keyword evidence="4" id="KW-0677">Repeat</keyword>
<evidence type="ECO:0000256" key="4">
    <source>
        <dbReference type="ARBA" id="ARBA00022737"/>
    </source>
</evidence>
<evidence type="ECO:0000313" key="6">
    <source>
        <dbReference type="EMBL" id="CAL5141421.1"/>
    </source>
</evidence>
<evidence type="ECO:0000256" key="3">
    <source>
        <dbReference type="ARBA" id="ARBA00022614"/>
    </source>
</evidence>
<comment type="caution">
    <text evidence="6">The sequence shown here is derived from an EMBL/GenBank/DDBJ whole genome shotgun (WGS) entry which is preliminary data.</text>
</comment>
<gene>
    <name evidence="6" type="ORF">CDAUBV1_LOCUS16663</name>
</gene>
<dbReference type="InterPro" id="IPR003591">
    <property type="entry name" value="Leu-rich_rpt_typical-subtyp"/>
</dbReference>
<dbReference type="EMBL" id="CAXLJL010000867">
    <property type="protein sequence ID" value="CAL5141421.1"/>
    <property type="molecule type" value="Genomic_DNA"/>
</dbReference>
<feature type="compositionally biased region" description="Polar residues" evidence="5">
    <location>
        <begin position="614"/>
        <end position="637"/>
    </location>
</feature>
<feature type="region of interest" description="Disordered" evidence="5">
    <location>
        <begin position="856"/>
        <end position="892"/>
    </location>
</feature>
<keyword evidence="3" id="KW-0433">Leucine-rich repeat</keyword>
<feature type="compositionally biased region" description="Polar residues" evidence="5">
    <location>
        <begin position="180"/>
        <end position="200"/>
    </location>
</feature>
<comment type="subcellular location">
    <subcellularLocation>
        <location evidence="1">Cytoplasm</location>
    </subcellularLocation>
</comment>
<dbReference type="InterPro" id="IPR001611">
    <property type="entry name" value="Leu-rich_rpt"/>
</dbReference>
<dbReference type="AlphaFoldDB" id="A0AAV2TZ87"/>
<dbReference type="PANTHER" id="PTHR22710:SF2">
    <property type="entry name" value="X-RAY RADIATION RESISTANCE-ASSOCIATED PROTEIN 1"/>
    <property type="match status" value="1"/>
</dbReference>
<dbReference type="Proteomes" id="UP001497525">
    <property type="component" value="Unassembled WGS sequence"/>
</dbReference>
<keyword evidence="2" id="KW-0963">Cytoplasm</keyword>
<dbReference type="PANTHER" id="PTHR22710">
    <property type="entry name" value="X-RAY RADIATION RESISTANCE ASSOCIATED PROTEIN 1 XRRA1"/>
    <property type="match status" value="1"/>
</dbReference>
<accession>A0AAV2TZ87</accession>
<dbReference type="SUPFAM" id="SSF52058">
    <property type="entry name" value="L domain-like"/>
    <property type="match status" value="1"/>
</dbReference>
<feature type="region of interest" description="Disordered" evidence="5">
    <location>
        <begin position="177"/>
        <end position="227"/>
    </location>
</feature>
<evidence type="ECO:0000256" key="2">
    <source>
        <dbReference type="ARBA" id="ARBA00022490"/>
    </source>
</evidence>
<protein>
    <recommendedName>
        <fullName evidence="8">X-ray radiation resistance-associated protein 1</fullName>
    </recommendedName>
</protein>
<organism evidence="6 7">
    <name type="scientific">Calicophoron daubneyi</name>
    <name type="common">Rumen fluke</name>
    <name type="synonym">Paramphistomum daubneyi</name>
    <dbReference type="NCBI Taxonomy" id="300641"/>
    <lineage>
        <taxon>Eukaryota</taxon>
        <taxon>Metazoa</taxon>
        <taxon>Spiralia</taxon>
        <taxon>Lophotrochozoa</taxon>
        <taxon>Platyhelminthes</taxon>
        <taxon>Trematoda</taxon>
        <taxon>Digenea</taxon>
        <taxon>Plagiorchiida</taxon>
        <taxon>Pronocephalata</taxon>
        <taxon>Paramphistomoidea</taxon>
        <taxon>Paramphistomidae</taxon>
        <taxon>Calicophoron</taxon>
    </lineage>
</organism>
<proteinExistence type="predicted"/>
<sequence length="960" mass="106263">MDISGMGLEEDMSSGLDIFKSVRKVCASENTLTLVTFSAFDNLKHLDLSFNQMYRVDSVKNHFDQLQHLDLSYNFLHPEALEEIGLLPSLVKLLLTGAGLTRLPRDMAAPDSDQKGKITQRFTNLEVLHLDDNKLSDSQDFASLATLPKLRLLNLANNQFKCVPLLKSVTSPAELEEFGVSTSNPSHSTSTMTLGTSSNSEARENSSKTTTPIEPYLSRTPSPSSRKSTAVCSLELGITNNRNEPQISDALGEAGNRSKVVMGKAISLKTIHRIHDEKKRESRTERKLPSLSSARMREMMSWSDRNPLAPRVCIAGEFLDMDQANRIAAFRNQHTKERKPLSSYSKASLRAGLSNQLHAMRSTGKNNPLPKAGVDSLRSKRTITKITSSSTQSLTTLTQATKSSRVPPPFPALQLLDLSHNQIAFEEYLLPAGVWPNLQEFTIYGNPVCGHFFGTPPLLRRLLMHRLGLNLRCNPNVPTWFDSNGEMKTKNHFTNVSGNPLAEKIPIRLLTEPHKVLPNVSSTRQLMNLKQSSLKTRRHANIVPIAVPSLLGRNQLMKPPKVKKLQPDKLVAELHRKQSDQYGSLTASPSQETPVGSPVQAGESTRHSDKPVPESSTNETISRIETNRWLTSPSSLPRSMVLPENEPIPEDVQTTSSSGGRDSVEDDKNLLAGGDSFYTTQMAKITNEWPLSSDIPQNTMRISRPCSRGNDEDVERVAEMLDEQLSLAVSEDHSPPAPGPLLPQLEWLVDEESLPQTMQACLSELRHLCEHRPTIHITPPSATKTSPGSELIPGLIKNATSRDLHLNSALEDKPTCGGDLRKWSDYMTHEEMLTNTGPIVIQENFNHNCSKLTLGSKPVSRKPNQPALKNVGFKSPCQEANGPGKPKRDRPPKELIRQYRISHARLCEQAISKAVSAVKASSSSMADCLHQEIIEALEKNKLPLRLDKLPISLKPADLQT</sequence>
<evidence type="ECO:0000313" key="7">
    <source>
        <dbReference type="Proteomes" id="UP001497525"/>
    </source>
</evidence>
<name>A0AAV2TZ87_CALDB</name>
<reference evidence="6" key="1">
    <citation type="submission" date="2024-06" db="EMBL/GenBank/DDBJ databases">
        <authorList>
            <person name="Liu X."/>
            <person name="Lenzi L."/>
            <person name="Haldenby T S."/>
            <person name="Uol C."/>
        </authorList>
    </citation>
    <scope>NUCLEOTIDE SEQUENCE</scope>
</reference>
<dbReference type="GO" id="GO:0005737">
    <property type="term" value="C:cytoplasm"/>
    <property type="evidence" value="ECO:0007669"/>
    <property type="project" value="UniProtKB-SubCell"/>
</dbReference>
<dbReference type="InterPro" id="IPR032675">
    <property type="entry name" value="LRR_dom_sf"/>
</dbReference>
<evidence type="ECO:0000256" key="5">
    <source>
        <dbReference type="SAM" id="MobiDB-lite"/>
    </source>
</evidence>
<feature type="region of interest" description="Disordered" evidence="5">
    <location>
        <begin position="580"/>
        <end position="671"/>
    </location>
</feature>
<evidence type="ECO:0000256" key="1">
    <source>
        <dbReference type="ARBA" id="ARBA00004496"/>
    </source>
</evidence>
<feature type="compositionally biased region" description="Low complexity" evidence="5">
    <location>
        <begin position="218"/>
        <end position="227"/>
    </location>
</feature>
<dbReference type="SMART" id="SM00369">
    <property type="entry name" value="LRR_TYP"/>
    <property type="match status" value="5"/>
</dbReference>
<evidence type="ECO:0008006" key="8">
    <source>
        <dbReference type="Google" id="ProtNLM"/>
    </source>
</evidence>
<dbReference type="Gene3D" id="3.80.10.10">
    <property type="entry name" value="Ribonuclease Inhibitor"/>
    <property type="match status" value="2"/>
</dbReference>
<feature type="compositionally biased region" description="Polar residues" evidence="5">
    <location>
        <begin position="580"/>
        <end position="594"/>
    </location>
</feature>